<dbReference type="NCBIfam" id="TIGR02550">
    <property type="entry name" value="flagell_flgL"/>
    <property type="match status" value="1"/>
</dbReference>
<comment type="caution">
    <text evidence="6">The sequence shown here is derived from an EMBL/GenBank/DDBJ whole genome shotgun (WGS) entry which is preliminary data.</text>
</comment>
<proteinExistence type="inferred from homology"/>
<protein>
    <submittedName>
        <fullName evidence="6">Flagellin-like</fullName>
    </submittedName>
</protein>
<reference evidence="6" key="1">
    <citation type="submission" date="2006-05" db="EMBL/GenBank/DDBJ databases">
        <title>Annotation of the draft genome assembly of Desulfuromonas acetoxidans DSM 684.</title>
        <authorList>
            <consortium name="US DOE Joint Genome Institute (JGI-ORNL)"/>
            <person name="Larimer F."/>
            <person name="Land M."/>
            <person name="Hauser L."/>
        </authorList>
    </citation>
    <scope>NUCLEOTIDE SEQUENCE [LARGE SCALE GENOMIC DNA]</scope>
    <source>
        <strain evidence="6">DSM 684</strain>
    </source>
</reference>
<name>Q1K373_DESA6</name>
<comment type="similarity">
    <text evidence="2">Belongs to the bacterial flagellin family.</text>
</comment>
<reference evidence="6" key="2">
    <citation type="submission" date="2006-05" db="EMBL/GenBank/DDBJ databases">
        <title>Sequencing of the draft genome and assembly of Desulfuromonas acetoxidans DSM 684.</title>
        <authorList>
            <consortium name="US DOE Joint Genome Institute (JGI-PGF)"/>
            <person name="Copeland A."/>
            <person name="Lucas S."/>
            <person name="Lapidus A."/>
            <person name="Barry K."/>
            <person name="Detter J.C."/>
            <person name="Glavina del Rio T."/>
            <person name="Hammon N."/>
            <person name="Israni S."/>
            <person name="Dalin E."/>
            <person name="Tice H."/>
            <person name="Bruce D."/>
            <person name="Pitluck S."/>
            <person name="Richardson P."/>
        </authorList>
    </citation>
    <scope>NUCLEOTIDE SEQUENCE [LARGE SCALE GENOMIC DNA]</scope>
    <source>
        <strain evidence="6">DSM 684</strain>
    </source>
</reference>
<dbReference type="Pfam" id="PF00669">
    <property type="entry name" value="Flagellin_N"/>
    <property type="match status" value="1"/>
</dbReference>
<dbReference type="GO" id="GO:0009424">
    <property type="term" value="C:bacterial-type flagellum hook"/>
    <property type="evidence" value="ECO:0007669"/>
    <property type="project" value="InterPro"/>
</dbReference>
<evidence type="ECO:0000259" key="5">
    <source>
        <dbReference type="Pfam" id="PF00700"/>
    </source>
</evidence>
<dbReference type="InterPro" id="IPR013384">
    <property type="entry name" value="Flagell_FlgL"/>
</dbReference>
<feature type="domain" description="Flagellin C-terminal" evidence="5">
    <location>
        <begin position="211"/>
        <end position="294"/>
    </location>
</feature>
<gene>
    <name evidence="6" type="ORF">Dace_2967</name>
</gene>
<dbReference type="Proteomes" id="UP000005695">
    <property type="component" value="Unassembled WGS sequence"/>
</dbReference>
<keyword evidence="3" id="KW-0975">Bacterial flagellum</keyword>
<dbReference type="InterPro" id="IPR001492">
    <property type="entry name" value="Flagellin"/>
</dbReference>
<evidence type="ECO:0000313" key="6">
    <source>
        <dbReference type="EMBL" id="EAT17101.1"/>
    </source>
</evidence>
<dbReference type="Gene3D" id="1.20.1330.10">
    <property type="entry name" value="f41 fragment of flagellin, N-terminal domain"/>
    <property type="match status" value="1"/>
</dbReference>
<evidence type="ECO:0000256" key="3">
    <source>
        <dbReference type="ARBA" id="ARBA00023143"/>
    </source>
</evidence>
<organism evidence="6 7">
    <name type="scientific">Desulfuromonas acetoxidans (strain DSM 684 / 11070)</name>
    <dbReference type="NCBI Taxonomy" id="281689"/>
    <lineage>
        <taxon>Bacteria</taxon>
        <taxon>Pseudomonadati</taxon>
        <taxon>Thermodesulfobacteriota</taxon>
        <taxon>Desulfuromonadia</taxon>
        <taxon>Desulfuromonadales</taxon>
        <taxon>Desulfuromonadaceae</taxon>
        <taxon>Desulfuromonas</taxon>
    </lineage>
</organism>
<accession>Q1K373</accession>
<evidence type="ECO:0000313" key="7">
    <source>
        <dbReference type="Proteomes" id="UP000005695"/>
    </source>
</evidence>
<dbReference type="PANTHER" id="PTHR42792:SF1">
    <property type="entry name" value="FLAGELLAR HOOK-ASSOCIATED PROTEIN 3"/>
    <property type="match status" value="1"/>
</dbReference>
<dbReference type="PANTHER" id="PTHR42792">
    <property type="entry name" value="FLAGELLIN"/>
    <property type="match status" value="1"/>
</dbReference>
<dbReference type="GO" id="GO:0071973">
    <property type="term" value="P:bacterial-type flagellum-dependent cell motility"/>
    <property type="evidence" value="ECO:0007669"/>
    <property type="project" value="InterPro"/>
</dbReference>
<dbReference type="SUPFAM" id="SSF64518">
    <property type="entry name" value="Phase 1 flagellin"/>
    <property type="match status" value="1"/>
</dbReference>
<dbReference type="AlphaFoldDB" id="Q1K373"/>
<dbReference type="OrthoDB" id="9758307at2"/>
<dbReference type="InterPro" id="IPR046358">
    <property type="entry name" value="Flagellin_C"/>
</dbReference>
<evidence type="ECO:0000259" key="4">
    <source>
        <dbReference type="Pfam" id="PF00669"/>
    </source>
</evidence>
<dbReference type="EMBL" id="AAEW02000002">
    <property type="protein sequence ID" value="EAT17101.1"/>
    <property type="molecule type" value="Genomic_DNA"/>
</dbReference>
<feature type="domain" description="Flagellin N-terminal" evidence="4">
    <location>
        <begin position="9"/>
        <end position="136"/>
    </location>
</feature>
<keyword evidence="7" id="KW-1185">Reference proteome</keyword>
<evidence type="ECO:0000256" key="1">
    <source>
        <dbReference type="ARBA" id="ARBA00004365"/>
    </source>
</evidence>
<evidence type="ECO:0000256" key="2">
    <source>
        <dbReference type="ARBA" id="ARBA00005709"/>
    </source>
</evidence>
<dbReference type="RefSeq" id="WP_005998027.1">
    <property type="nucleotide sequence ID" value="NZ_AAEW02000002.1"/>
</dbReference>
<dbReference type="GO" id="GO:0005198">
    <property type="term" value="F:structural molecule activity"/>
    <property type="evidence" value="ECO:0007669"/>
    <property type="project" value="InterPro"/>
</dbReference>
<dbReference type="InterPro" id="IPR001029">
    <property type="entry name" value="Flagellin_N"/>
</dbReference>
<sequence length="294" mass="32501">MMRTTTTSVYRSMQLNIARAEDELNRLYMHTEKRVNVASDDPSAVRAIENARSQMTMSDRYIENIETVQDGMDIVDGYLDTVENIMQRIQEITTAAINSSLSDADAVTYADEVATLKEQLVDVANTQVNGKYLFAGFTDDTQPFSVDAVSGDVSYDGTTDIKYVEVGPGETVQSNLTGDVLFTDPVDVFAVFDDLEANLRAGDVAALQVSLDAIEPATDQIRTQRSLMGNDNARLEDNRAMLEEVKLQMKTTLSRYEDADMIEVFSDMTQAETALEAALAVSSRLNSLSLLDYM</sequence>
<comment type="subcellular location">
    <subcellularLocation>
        <location evidence="1">Bacterial flagellum</location>
    </subcellularLocation>
</comment>
<dbReference type="Pfam" id="PF00700">
    <property type="entry name" value="Flagellin_C"/>
    <property type="match status" value="1"/>
</dbReference>